<feature type="region of interest" description="Disordered" evidence="1">
    <location>
        <begin position="11"/>
        <end position="40"/>
    </location>
</feature>
<organism evidence="2 3">
    <name type="scientific">Paraglaciecola chathamensis S18K6</name>
    <dbReference type="NCBI Taxonomy" id="1127672"/>
    <lineage>
        <taxon>Bacteria</taxon>
        <taxon>Pseudomonadati</taxon>
        <taxon>Pseudomonadota</taxon>
        <taxon>Gammaproteobacteria</taxon>
        <taxon>Alteromonadales</taxon>
        <taxon>Alteromonadaceae</taxon>
        <taxon>Paraglaciecola</taxon>
    </lineage>
</organism>
<reference evidence="2 3" key="1">
    <citation type="journal article" date="2017" name="Antonie Van Leeuwenhoek">
        <title>Rhizobium rhizosphaerae sp. nov., a novel species isolated from rice rhizosphere.</title>
        <authorList>
            <person name="Zhao J.J."/>
            <person name="Zhang J."/>
            <person name="Zhang R.J."/>
            <person name="Zhang C.W."/>
            <person name="Yin H.Q."/>
            <person name="Zhang X.X."/>
        </authorList>
    </citation>
    <scope>NUCLEOTIDE SEQUENCE [LARGE SCALE GENOMIC DNA]</scope>
    <source>
        <strain evidence="2 3">S18K6</strain>
    </source>
</reference>
<comment type="caution">
    <text evidence="2">The sequence shown here is derived from an EMBL/GenBank/DDBJ whole genome shotgun (WGS) entry which is preliminary data.</text>
</comment>
<protein>
    <submittedName>
        <fullName evidence="2">Uncharacterized protein</fullName>
    </submittedName>
</protein>
<gene>
    <name evidence="2" type="ORF">GCHA_4669</name>
</gene>
<accession>A0AAV3V6S3</accession>
<dbReference type="Proteomes" id="UP000006320">
    <property type="component" value="Unassembled WGS sequence"/>
</dbReference>
<dbReference type="EMBL" id="BAEM01000063">
    <property type="protein sequence ID" value="GAC12586.1"/>
    <property type="molecule type" value="Genomic_DNA"/>
</dbReference>
<feature type="compositionally biased region" description="Basic and acidic residues" evidence="1">
    <location>
        <begin position="31"/>
        <end position="40"/>
    </location>
</feature>
<name>A0AAV3V6S3_9ALTE</name>
<evidence type="ECO:0000313" key="2">
    <source>
        <dbReference type="EMBL" id="GAC12586.1"/>
    </source>
</evidence>
<evidence type="ECO:0000313" key="3">
    <source>
        <dbReference type="Proteomes" id="UP000006320"/>
    </source>
</evidence>
<sequence>MILDHIVNVIGIKKDPPNGGSNIPENTNQDLDTHIIQSDK</sequence>
<dbReference type="AlphaFoldDB" id="A0AAV3V6S3"/>
<evidence type="ECO:0000256" key="1">
    <source>
        <dbReference type="SAM" id="MobiDB-lite"/>
    </source>
</evidence>
<proteinExistence type="predicted"/>
<feature type="compositionally biased region" description="Polar residues" evidence="1">
    <location>
        <begin position="19"/>
        <end position="30"/>
    </location>
</feature>